<gene>
    <name evidence="2" type="ORF">AUP43_08755</name>
</gene>
<dbReference type="AlphaFoldDB" id="A0A154W3Q7"/>
<evidence type="ECO:0000313" key="2">
    <source>
        <dbReference type="EMBL" id="KZD08178.1"/>
    </source>
</evidence>
<reference evidence="2 3" key="1">
    <citation type="submission" date="2015-12" db="EMBL/GenBank/DDBJ databases">
        <title>Genome sequence of Oceanibaculum pacificum MCCC 1A02656.</title>
        <authorList>
            <person name="Lu L."/>
            <person name="Lai Q."/>
            <person name="Shao Z."/>
            <person name="Qian P."/>
        </authorList>
    </citation>
    <scope>NUCLEOTIDE SEQUENCE [LARGE SCALE GENOMIC DNA]</scope>
    <source>
        <strain evidence="2 3">MCCC 1A02656</strain>
    </source>
</reference>
<keyword evidence="3" id="KW-1185">Reference proteome</keyword>
<accession>A0A154W3Q7</accession>
<dbReference type="InterPro" id="IPR010982">
    <property type="entry name" value="Lambda_DNA-bd_dom_sf"/>
</dbReference>
<dbReference type="GO" id="GO:0003677">
    <property type="term" value="F:DNA binding"/>
    <property type="evidence" value="ECO:0007669"/>
    <property type="project" value="InterPro"/>
</dbReference>
<protein>
    <recommendedName>
        <fullName evidence="1">HTH cro/C1-type domain-containing protein</fullName>
    </recommendedName>
</protein>
<proteinExistence type="predicted"/>
<name>A0A154W3Q7_9PROT</name>
<evidence type="ECO:0000313" key="3">
    <source>
        <dbReference type="Proteomes" id="UP000076400"/>
    </source>
</evidence>
<dbReference type="CDD" id="cd00093">
    <property type="entry name" value="HTH_XRE"/>
    <property type="match status" value="1"/>
</dbReference>
<dbReference type="SMART" id="SM00530">
    <property type="entry name" value="HTH_XRE"/>
    <property type="match status" value="1"/>
</dbReference>
<evidence type="ECO:0000259" key="1">
    <source>
        <dbReference type="PROSITE" id="PS50943"/>
    </source>
</evidence>
<dbReference type="Gene3D" id="1.10.260.40">
    <property type="entry name" value="lambda repressor-like DNA-binding domains"/>
    <property type="match status" value="1"/>
</dbReference>
<organism evidence="2 3">
    <name type="scientific">Oceanibaculum pacificum</name>
    <dbReference type="NCBI Taxonomy" id="580166"/>
    <lineage>
        <taxon>Bacteria</taxon>
        <taxon>Pseudomonadati</taxon>
        <taxon>Pseudomonadota</taxon>
        <taxon>Alphaproteobacteria</taxon>
        <taxon>Rhodospirillales</taxon>
        <taxon>Oceanibaculaceae</taxon>
        <taxon>Oceanibaculum</taxon>
    </lineage>
</organism>
<sequence>MDKRDRATLLAARLRGALTAGNWSLSALARAAGIDRTTITQLLEPDAGRMPNSHVLASLAEALKVSTDWLLGLAEEPGGAAEILDASMHIARAARTPFDEMVMSWYREAEGRKIRHVPAGLPDLLKTDAVLRHEWRLAPAKTPRQAIADARDKLDYARLPEVEMELAMPKHTLETFCQGAGLWEGLSADIRREQLAHMADLAEELYPRLRLYLFDLRKAYCAPIGVYGGLRAVVYVGDIYLVFTSKEHIRALSGRFDTLVRDAAVRAHDVPARLRAMTETVR</sequence>
<dbReference type="Proteomes" id="UP000076400">
    <property type="component" value="Unassembled WGS sequence"/>
</dbReference>
<dbReference type="RefSeq" id="WP_067556015.1">
    <property type="nucleotide sequence ID" value="NZ_LPXN01000107.1"/>
</dbReference>
<dbReference type="SUPFAM" id="SSF47413">
    <property type="entry name" value="lambda repressor-like DNA-binding domains"/>
    <property type="match status" value="1"/>
</dbReference>
<dbReference type="OrthoDB" id="8895516at2"/>
<dbReference type="Pfam" id="PF12844">
    <property type="entry name" value="HTH_19"/>
    <property type="match status" value="1"/>
</dbReference>
<feature type="domain" description="HTH cro/C1-type" evidence="1">
    <location>
        <begin position="22"/>
        <end position="70"/>
    </location>
</feature>
<dbReference type="EMBL" id="LPXN01000107">
    <property type="protein sequence ID" value="KZD08178.1"/>
    <property type="molecule type" value="Genomic_DNA"/>
</dbReference>
<dbReference type="STRING" id="580166.AUP43_08755"/>
<comment type="caution">
    <text evidence="2">The sequence shown here is derived from an EMBL/GenBank/DDBJ whole genome shotgun (WGS) entry which is preliminary data.</text>
</comment>
<dbReference type="InterPro" id="IPR001387">
    <property type="entry name" value="Cro/C1-type_HTH"/>
</dbReference>
<dbReference type="PROSITE" id="PS50943">
    <property type="entry name" value="HTH_CROC1"/>
    <property type="match status" value="1"/>
</dbReference>